<feature type="chain" id="PRO_5037865069" evidence="1">
    <location>
        <begin position="31"/>
        <end position="400"/>
    </location>
</feature>
<dbReference type="RefSeq" id="WP_200595925.1">
    <property type="nucleotide sequence ID" value="NZ_JAEPBG010000012.1"/>
</dbReference>
<dbReference type="Pfam" id="PF00144">
    <property type="entry name" value="Beta-lactamase"/>
    <property type="match status" value="1"/>
</dbReference>
<organism evidence="3 4">
    <name type="scientific">Noviherbaspirillum pedocola</name>
    <dbReference type="NCBI Taxonomy" id="2801341"/>
    <lineage>
        <taxon>Bacteria</taxon>
        <taxon>Pseudomonadati</taxon>
        <taxon>Pseudomonadota</taxon>
        <taxon>Betaproteobacteria</taxon>
        <taxon>Burkholderiales</taxon>
        <taxon>Oxalobacteraceae</taxon>
        <taxon>Noviherbaspirillum</taxon>
    </lineage>
</organism>
<dbReference type="SUPFAM" id="SSF56601">
    <property type="entry name" value="beta-lactamase/transpeptidase-like"/>
    <property type="match status" value="1"/>
</dbReference>
<keyword evidence="1" id="KW-0732">Signal</keyword>
<accession>A0A934SXM7</accession>
<dbReference type="PANTHER" id="PTHR46825">
    <property type="entry name" value="D-ALANYL-D-ALANINE-CARBOXYPEPTIDASE/ENDOPEPTIDASE AMPH"/>
    <property type="match status" value="1"/>
</dbReference>
<dbReference type="InterPro" id="IPR012338">
    <property type="entry name" value="Beta-lactam/transpept-like"/>
</dbReference>
<dbReference type="EMBL" id="JAEPBG010000012">
    <property type="protein sequence ID" value="MBK4737554.1"/>
    <property type="molecule type" value="Genomic_DNA"/>
</dbReference>
<dbReference type="Gene3D" id="3.40.710.10">
    <property type="entry name" value="DD-peptidase/beta-lactamase superfamily"/>
    <property type="match status" value="1"/>
</dbReference>
<evidence type="ECO:0000259" key="2">
    <source>
        <dbReference type="Pfam" id="PF00144"/>
    </source>
</evidence>
<proteinExistence type="predicted"/>
<name>A0A934SXM7_9BURK</name>
<evidence type="ECO:0000313" key="4">
    <source>
        <dbReference type="Proteomes" id="UP000622890"/>
    </source>
</evidence>
<protein>
    <submittedName>
        <fullName evidence="3">Beta-lactamase family protein</fullName>
    </submittedName>
</protein>
<dbReference type="AlphaFoldDB" id="A0A934SXM7"/>
<dbReference type="InterPro" id="IPR001466">
    <property type="entry name" value="Beta-lactam-related"/>
</dbReference>
<gene>
    <name evidence="3" type="ORF">JJB74_23290</name>
</gene>
<dbReference type="InterPro" id="IPR050491">
    <property type="entry name" value="AmpC-like"/>
</dbReference>
<feature type="domain" description="Beta-lactamase-related" evidence="2">
    <location>
        <begin position="45"/>
        <end position="382"/>
    </location>
</feature>
<comment type="caution">
    <text evidence="3">The sequence shown here is derived from an EMBL/GenBank/DDBJ whole genome shotgun (WGS) entry which is preliminary data.</text>
</comment>
<evidence type="ECO:0000256" key="1">
    <source>
        <dbReference type="SAM" id="SignalP"/>
    </source>
</evidence>
<sequence>MKTPLRLLPTPLLRPVFCLLLLAASSASRAAPDVPAYAQTLRPRIEEVLKQTLAPGAVVLVKSAQGNWEQAFGTRTLGGKDAVGIDDHFHVGSVTKTWTGTVILQLAQEGRLGLSDPISRHVKGVPNGSHITIEQLLNMRSGLFNYTRDTAFIKRMERDPYHVYRPDDLLAIAFRHPPAFAPGAQYAYSNTNTVLLGKVIEKVTGRPVAVEMQRRLFTPFGLGHTSLPRAGKTRLPAPYARGYQYGPIGDEGGQAQSAASQDAQAGVTLLRDATNWNRSWAWTAGGGISTARELAAFVERMVGGGYLQPEWQKQRLESCLPTDPANTGPDSLHYGWGLGRVGRYYGHTGQLPGYNTYMLHNPDTRTTIIVWTSLSSGPNDRQPAIEIGNLIIAELDSQKS</sequence>
<reference evidence="3" key="1">
    <citation type="submission" date="2021-01" db="EMBL/GenBank/DDBJ databases">
        <title>Genome sequence of strain Noviherbaspirillum sp. DKR-6.</title>
        <authorList>
            <person name="Chaudhary D.K."/>
        </authorList>
    </citation>
    <scope>NUCLEOTIDE SEQUENCE</scope>
    <source>
        <strain evidence="3">DKR-6</strain>
    </source>
</reference>
<evidence type="ECO:0000313" key="3">
    <source>
        <dbReference type="EMBL" id="MBK4737554.1"/>
    </source>
</evidence>
<feature type="signal peptide" evidence="1">
    <location>
        <begin position="1"/>
        <end position="30"/>
    </location>
</feature>
<dbReference type="PANTHER" id="PTHR46825:SF7">
    <property type="entry name" value="D-ALANYL-D-ALANINE CARBOXYPEPTIDASE"/>
    <property type="match status" value="1"/>
</dbReference>
<dbReference type="Proteomes" id="UP000622890">
    <property type="component" value="Unassembled WGS sequence"/>
</dbReference>
<keyword evidence="4" id="KW-1185">Reference proteome</keyword>